<keyword evidence="7 11" id="KW-0319">Glycerol metabolism</keyword>
<dbReference type="GO" id="GO:0005886">
    <property type="term" value="C:plasma membrane"/>
    <property type="evidence" value="ECO:0007669"/>
    <property type="project" value="TreeGrafter"/>
</dbReference>
<name>A0A516X1K6_9ACTN</name>
<dbReference type="AlphaFoldDB" id="A0A516X1K6"/>
<evidence type="ECO:0000256" key="7">
    <source>
        <dbReference type="ARBA" id="ARBA00022798"/>
    </source>
</evidence>
<organism evidence="15 16">
    <name type="scientific">Tomitella fengzijianii</name>
    <dbReference type="NCBI Taxonomy" id="2597660"/>
    <lineage>
        <taxon>Bacteria</taxon>
        <taxon>Bacillati</taxon>
        <taxon>Actinomycetota</taxon>
        <taxon>Actinomycetes</taxon>
        <taxon>Mycobacteriales</taxon>
        <taxon>Tomitella</taxon>
    </lineage>
</organism>
<feature type="domain" description="O-acyltransferase WSD1-like N-terminal" evidence="13">
    <location>
        <begin position="62"/>
        <end position="331"/>
    </location>
</feature>
<keyword evidence="5 11" id="KW-0444">Lipid biosynthesis</keyword>
<comment type="pathway">
    <text evidence="1 11">Glycerolipid metabolism; triacylglycerol biosynthesis.</text>
</comment>
<dbReference type="GO" id="GO:0051701">
    <property type="term" value="P:biological process involved in interaction with host"/>
    <property type="evidence" value="ECO:0007669"/>
    <property type="project" value="TreeGrafter"/>
</dbReference>
<keyword evidence="8 11" id="KW-0443">Lipid metabolism</keyword>
<dbReference type="PANTHER" id="PTHR31650">
    <property type="entry name" value="O-ACYLTRANSFERASE (WSD1-LIKE) FAMILY PROTEIN"/>
    <property type="match status" value="1"/>
</dbReference>
<reference evidence="15 16" key="2">
    <citation type="submission" date="2019-07" db="EMBL/GenBank/DDBJ databases">
        <authorList>
            <person name="Huang Y."/>
        </authorList>
    </citation>
    <scope>NUCLEOTIDE SEQUENCE [LARGE SCALE GENOMIC DNA]</scope>
    <source>
        <strain evidence="15 16">HY188</strain>
    </source>
</reference>
<evidence type="ECO:0000256" key="5">
    <source>
        <dbReference type="ARBA" id="ARBA00022516"/>
    </source>
</evidence>
<evidence type="ECO:0000256" key="3">
    <source>
        <dbReference type="ARBA" id="ARBA00009587"/>
    </source>
</evidence>
<dbReference type="InterPro" id="IPR009721">
    <property type="entry name" value="O-acyltransferase_WSD1_C"/>
</dbReference>
<sequence length="575" mass="60783">MLVTCRGPLCDRPRPLGGVGEMGAARHLSRMTTRATRRPWRLLGGCAPMGDTTVQFDDRLSAFDYMMFRADMDAHSRTSLMFIETLDAVPDFEALREQIDRASRVVPRLRQRVVAPLLPLAPARWVVDPDFSLGYHLRRVVLPGSGSLRELLDLAEVLHSTPLDPGRPLWEATLVEGLDEPDAKAALLWKLSHTVTDGVGGMLLDQMIHQESRDPSPEPMPPVPVPQDVTPLELTQSAVRGLPQRLVLGSLSRAAGIARRAGSAVTDPRSAVGSAARTIDDLRKLADSAAAEPSPLLRRRGLDHRFSTLDFPLADIRAAAKSHGCSVNDAYLAGIAGAMRIYHERLGVPVDSLNLAMPVNARAGGDSTAGNQWSAITMALPVAEPDVAKRMLAIRKSVLHARSGSSIDPTAILAPVLSWLPQQLLAGTGTGSLGIDVQASNVPGKVTERYIAGCRITRSVPIGPLPGVAMMATMVSFAGRCFVGVNYDTAAFSDSEALEQALAAGFDEVLGGGRGTAAISSTGTKASRMPAAAPASSSTPAPSSTPASSSKPATSRTTARKPAARKAPAAKDGDK</sequence>
<dbReference type="GO" id="GO:0071731">
    <property type="term" value="P:response to nitric oxide"/>
    <property type="evidence" value="ECO:0007669"/>
    <property type="project" value="TreeGrafter"/>
</dbReference>
<evidence type="ECO:0000256" key="12">
    <source>
        <dbReference type="SAM" id="MobiDB-lite"/>
    </source>
</evidence>
<evidence type="ECO:0000256" key="11">
    <source>
        <dbReference type="RuleBase" id="RU361241"/>
    </source>
</evidence>
<dbReference type="GO" id="GO:0019432">
    <property type="term" value="P:triglyceride biosynthetic process"/>
    <property type="evidence" value="ECO:0007669"/>
    <property type="project" value="UniProtKB-UniPathway"/>
</dbReference>
<accession>A0A516X1K6</accession>
<evidence type="ECO:0000256" key="6">
    <source>
        <dbReference type="ARBA" id="ARBA00022679"/>
    </source>
</evidence>
<comment type="similarity">
    <text evidence="3 11">Belongs to the long-chain O-acyltransferase family.</text>
</comment>
<evidence type="ECO:0000256" key="4">
    <source>
        <dbReference type="ARBA" id="ARBA00013244"/>
    </source>
</evidence>
<comment type="pathway">
    <text evidence="2">Lipid metabolism.</text>
</comment>
<evidence type="ECO:0000313" key="15">
    <source>
        <dbReference type="EMBL" id="QDQ96959.1"/>
    </source>
</evidence>
<reference evidence="15 16" key="1">
    <citation type="submission" date="2019-07" db="EMBL/GenBank/DDBJ databases">
        <title>Tomitella cavernea sp. nov., an actinomycete isolated from soil.</title>
        <authorList>
            <person name="Cheng J."/>
        </authorList>
    </citation>
    <scope>NUCLEOTIDE SEQUENCE [LARGE SCALE GENOMIC DNA]</scope>
    <source>
        <strain evidence="15 16">HY188</strain>
    </source>
</reference>
<evidence type="ECO:0000259" key="14">
    <source>
        <dbReference type="Pfam" id="PF06974"/>
    </source>
</evidence>
<dbReference type="EC" id="2.3.1.20" evidence="4 11"/>
<dbReference type="NCBIfam" id="TIGR02946">
    <property type="entry name" value="acyl_WS_DGAT"/>
    <property type="match status" value="1"/>
</dbReference>
<dbReference type="GO" id="GO:0004144">
    <property type="term" value="F:diacylglycerol O-acyltransferase activity"/>
    <property type="evidence" value="ECO:0007669"/>
    <property type="project" value="UniProtKB-EC"/>
</dbReference>
<evidence type="ECO:0000256" key="10">
    <source>
        <dbReference type="ARBA" id="ARBA00048109"/>
    </source>
</evidence>
<dbReference type="PANTHER" id="PTHR31650:SF1">
    <property type="entry name" value="WAX ESTER SYNTHASE_DIACYLGLYCEROL ACYLTRANSFERASE 4-RELATED"/>
    <property type="match status" value="1"/>
</dbReference>
<dbReference type="InterPro" id="IPR014292">
    <property type="entry name" value="Acyl_transf_WS/DGAT"/>
</dbReference>
<feature type="region of interest" description="Disordered" evidence="12">
    <location>
        <begin position="519"/>
        <end position="575"/>
    </location>
</feature>
<evidence type="ECO:0000256" key="1">
    <source>
        <dbReference type="ARBA" id="ARBA00004771"/>
    </source>
</evidence>
<dbReference type="SUPFAM" id="SSF52777">
    <property type="entry name" value="CoA-dependent acyltransferases"/>
    <property type="match status" value="2"/>
</dbReference>
<dbReference type="EMBL" id="CP041765">
    <property type="protein sequence ID" value="QDQ96959.1"/>
    <property type="molecule type" value="Genomic_DNA"/>
</dbReference>
<comment type="catalytic activity">
    <reaction evidence="10 11">
        <text>an acyl-CoA + a 1,2-diacyl-sn-glycerol = a triacyl-sn-glycerol + CoA</text>
        <dbReference type="Rhea" id="RHEA:10868"/>
        <dbReference type="ChEBI" id="CHEBI:17815"/>
        <dbReference type="ChEBI" id="CHEBI:57287"/>
        <dbReference type="ChEBI" id="CHEBI:58342"/>
        <dbReference type="ChEBI" id="CHEBI:64615"/>
        <dbReference type="EC" id="2.3.1.20"/>
    </reaction>
</comment>
<dbReference type="InterPro" id="IPR004255">
    <property type="entry name" value="O-acyltransferase_WSD1_N"/>
</dbReference>
<dbReference type="InterPro" id="IPR045034">
    <property type="entry name" value="O-acyltransferase_WSD1-like"/>
</dbReference>
<evidence type="ECO:0000259" key="13">
    <source>
        <dbReference type="Pfam" id="PF03007"/>
    </source>
</evidence>
<dbReference type="GO" id="GO:0001666">
    <property type="term" value="P:response to hypoxia"/>
    <property type="evidence" value="ECO:0007669"/>
    <property type="project" value="TreeGrafter"/>
</dbReference>
<dbReference type="GO" id="GO:0006071">
    <property type="term" value="P:glycerol metabolic process"/>
    <property type="evidence" value="ECO:0007669"/>
    <property type="project" value="UniProtKB-KW"/>
</dbReference>
<gene>
    <name evidence="15" type="ORF">FO059_05945</name>
</gene>
<dbReference type="Pfam" id="PF03007">
    <property type="entry name" value="WS_DGAT_cat"/>
    <property type="match status" value="1"/>
</dbReference>
<keyword evidence="16" id="KW-1185">Reference proteome</keyword>
<feature type="domain" description="O-acyltransferase WSD1 C-terminal" evidence="14">
    <location>
        <begin position="370"/>
        <end position="508"/>
    </location>
</feature>
<evidence type="ECO:0000256" key="2">
    <source>
        <dbReference type="ARBA" id="ARBA00005189"/>
    </source>
</evidence>
<evidence type="ECO:0000256" key="9">
    <source>
        <dbReference type="ARBA" id="ARBA00023315"/>
    </source>
</evidence>
<evidence type="ECO:0000256" key="8">
    <source>
        <dbReference type="ARBA" id="ARBA00023098"/>
    </source>
</evidence>
<proteinExistence type="inferred from homology"/>
<dbReference type="KEGG" id="toy:FO059_05945"/>
<feature type="compositionally biased region" description="Low complexity" evidence="12">
    <location>
        <begin position="524"/>
        <end position="557"/>
    </location>
</feature>
<dbReference type="UniPathway" id="UPA00282"/>
<dbReference type="Proteomes" id="UP000317344">
    <property type="component" value="Chromosome"/>
</dbReference>
<evidence type="ECO:0000313" key="16">
    <source>
        <dbReference type="Proteomes" id="UP000317344"/>
    </source>
</evidence>
<keyword evidence="9 11" id="KW-0012">Acyltransferase</keyword>
<keyword evidence="6 11" id="KW-0808">Transferase</keyword>
<dbReference type="Pfam" id="PF06974">
    <property type="entry name" value="WS_DGAT_C"/>
    <property type="match status" value="1"/>
</dbReference>
<dbReference type="OrthoDB" id="9810950at2"/>
<protein>
    <recommendedName>
        <fullName evidence="4 11">Diacylglycerol O-acyltransferase</fullName>
        <ecNumber evidence="4 11">2.3.1.20</ecNumber>
    </recommendedName>
</protein>